<evidence type="ECO:0000313" key="3">
    <source>
        <dbReference type="EMBL" id="SFJ65040.1"/>
    </source>
</evidence>
<dbReference type="RefSeq" id="WP_092373485.1">
    <property type="nucleotide sequence ID" value="NZ_FORX01000005.1"/>
</dbReference>
<dbReference type="PANTHER" id="PTHR33741:SF5">
    <property type="entry name" value="TRANSMEMBRANE PROTEIN DDB_G0269096-RELATED"/>
    <property type="match status" value="1"/>
</dbReference>
<gene>
    <name evidence="3" type="ORF">SAMN04488082_10560</name>
</gene>
<feature type="transmembrane region" description="Helical" evidence="1">
    <location>
        <begin position="143"/>
        <end position="164"/>
    </location>
</feature>
<sequence length="178" mass="18540">MHYFKKMRGTTQSPPRVAAMEVLWSWVGAVIGIALVGLIHAKMVDQTGQALLIGSFGATAVLVYGAIRSPLAQPRNVLGGHVLSAIIGVCAQQVLGETPWLAAAVAVATAIAAMHLTKTLHPPGGATALIAVIGGDSVHSLGYMYALVPAGLGAVVLLLVALVVNNIPKGRRYPEFWF</sequence>
<keyword evidence="1" id="KW-1133">Transmembrane helix</keyword>
<dbReference type="Proteomes" id="UP000198635">
    <property type="component" value="Unassembled WGS sequence"/>
</dbReference>
<feature type="transmembrane region" description="Helical" evidence="1">
    <location>
        <begin position="21"/>
        <end position="41"/>
    </location>
</feature>
<dbReference type="EMBL" id="FORX01000005">
    <property type="protein sequence ID" value="SFJ65040.1"/>
    <property type="molecule type" value="Genomic_DNA"/>
</dbReference>
<dbReference type="InterPro" id="IPR058581">
    <property type="entry name" value="TM_HPP"/>
</dbReference>
<protein>
    <submittedName>
        <fullName evidence="3">HPP family protein</fullName>
    </submittedName>
</protein>
<evidence type="ECO:0000256" key="1">
    <source>
        <dbReference type="SAM" id="Phobius"/>
    </source>
</evidence>
<dbReference type="OrthoDB" id="9811720at2"/>
<evidence type="ECO:0000259" key="2">
    <source>
        <dbReference type="Pfam" id="PF04982"/>
    </source>
</evidence>
<dbReference type="PANTHER" id="PTHR33741">
    <property type="entry name" value="TRANSMEMBRANE PROTEIN DDB_G0269096-RELATED"/>
    <property type="match status" value="1"/>
</dbReference>
<reference evidence="4" key="1">
    <citation type="submission" date="2016-10" db="EMBL/GenBank/DDBJ databases">
        <authorList>
            <person name="Varghese N."/>
            <person name="Submissions S."/>
        </authorList>
    </citation>
    <scope>NUCLEOTIDE SEQUENCE [LARGE SCALE GENOMIC DNA]</scope>
    <source>
        <strain evidence="4">DSM 5918</strain>
    </source>
</reference>
<name>A0A1I3T315_9BACT</name>
<evidence type="ECO:0000313" key="4">
    <source>
        <dbReference type="Proteomes" id="UP000198635"/>
    </source>
</evidence>
<dbReference type="InterPro" id="IPR007065">
    <property type="entry name" value="HPP"/>
</dbReference>
<dbReference type="Pfam" id="PF04982">
    <property type="entry name" value="TM_HPP"/>
    <property type="match status" value="1"/>
</dbReference>
<feature type="transmembrane region" description="Helical" evidence="1">
    <location>
        <begin position="47"/>
        <end position="65"/>
    </location>
</feature>
<dbReference type="AlphaFoldDB" id="A0A1I3T315"/>
<feature type="transmembrane region" description="Helical" evidence="1">
    <location>
        <begin position="77"/>
        <end position="95"/>
    </location>
</feature>
<keyword evidence="4" id="KW-1185">Reference proteome</keyword>
<proteinExistence type="predicted"/>
<feature type="domain" description="HPP transmembrane region" evidence="2">
    <location>
        <begin position="15"/>
        <end position="174"/>
    </location>
</feature>
<keyword evidence="1" id="KW-0812">Transmembrane</keyword>
<dbReference type="STRING" id="52560.SAMN04488082_10560"/>
<organism evidence="3 4">
    <name type="scientific">Desulfomicrobium apsheronum</name>
    <dbReference type="NCBI Taxonomy" id="52560"/>
    <lineage>
        <taxon>Bacteria</taxon>
        <taxon>Pseudomonadati</taxon>
        <taxon>Thermodesulfobacteriota</taxon>
        <taxon>Desulfovibrionia</taxon>
        <taxon>Desulfovibrionales</taxon>
        <taxon>Desulfomicrobiaceae</taxon>
        <taxon>Desulfomicrobium</taxon>
    </lineage>
</organism>
<accession>A0A1I3T315</accession>
<keyword evidence="1" id="KW-0472">Membrane</keyword>